<dbReference type="Proteomes" id="UP000198668">
    <property type="component" value="Unassembled WGS sequence"/>
</dbReference>
<dbReference type="AlphaFoldDB" id="A0A1I3BM55"/>
<sequence length="215" mass="23815">MNDLPVSTKRYLITNEVLNAVTHGIGVILSIVGLVFLLLKGNAHHSPTEIAAYAIYGASMILLYLCSTLYHSFSFTKVKRVFKILDHSSIYLLIAGTYTPYCLITIGGTLGMIMLIAIWLIAVGGIVFKSFFIEKIPNVSTLIYIGMGLMCLITVKPLYEGLGMKGLMLLVAGGATYIVGTIFYSLRKVKYMHVIWHLFVLGGSILMFFSVYFYV</sequence>
<name>A0A1I3BM55_9LACT</name>
<keyword evidence="9" id="KW-1185">Reference proteome</keyword>
<evidence type="ECO:0000256" key="3">
    <source>
        <dbReference type="ARBA" id="ARBA00022692"/>
    </source>
</evidence>
<organism evidence="8 9">
    <name type="scientific">Pisciglobus halotolerans</name>
    <dbReference type="NCBI Taxonomy" id="745365"/>
    <lineage>
        <taxon>Bacteria</taxon>
        <taxon>Bacillati</taxon>
        <taxon>Bacillota</taxon>
        <taxon>Bacilli</taxon>
        <taxon>Lactobacillales</taxon>
        <taxon>Carnobacteriaceae</taxon>
    </lineage>
</organism>
<comment type="similarity">
    <text evidence="2">Belongs to the UPF0073 (Hly-III) family.</text>
</comment>
<feature type="binding site" evidence="6">
    <location>
        <position position="197"/>
    </location>
    <ligand>
        <name>Zn(2+)</name>
        <dbReference type="ChEBI" id="CHEBI:29105"/>
    </ligand>
</feature>
<dbReference type="PANTHER" id="PTHR20855:SF129">
    <property type="entry name" value="HEMOLYSIN-3 HOMOLOG"/>
    <property type="match status" value="1"/>
</dbReference>
<evidence type="ECO:0000313" key="8">
    <source>
        <dbReference type="EMBL" id="SFH63186.1"/>
    </source>
</evidence>
<dbReference type="NCBIfam" id="TIGR01065">
    <property type="entry name" value="hlyIII"/>
    <property type="match status" value="1"/>
</dbReference>
<dbReference type="Pfam" id="PF03006">
    <property type="entry name" value="HlyIII"/>
    <property type="match status" value="1"/>
</dbReference>
<feature type="transmembrane region" description="Helical" evidence="7">
    <location>
        <begin position="193"/>
        <end position="214"/>
    </location>
</feature>
<keyword evidence="4 7" id="KW-1133">Transmembrane helix</keyword>
<dbReference type="InterPro" id="IPR005744">
    <property type="entry name" value="Hy-lIII"/>
</dbReference>
<keyword evidence="6" id="KW-0862">Zinc</keyword>
<evidence type="ECO:0000256" key="6">
    <source>
        <dbReference type="PIRSR" id="PIRSR604254-1"/>
    </source>
</evidence>
<feature type="binding site" evidence="6">
    <location>
        <position position="193"/>
    </location>
    <ligand>
        <name>Zn(2+)</name>
        <dbReference type="ChEBI" id="CHEBI:29105"/>
    </ligand>
</feature>
<dbReference type="OrthoDB" id="9813689at2"/>
<evidence type="ECO:0000256" key="5">
    <source>
        <dbReference type="ARBA" id="ARBA00023136"/>
    </source>
</evidence>
<evidence type="ECO:0000256" key="2">
    <source>
        <dbReference type="ARBA" id="ARBA00008488"/>
    </source>
</evidence>
<evidence type="ECO:0000313" key="9">
    <source>
        <dbReference type="Proteomes" id="UP000198668"/>
    </source>
</evidence>
<evidence type="ECO:0000256" key="7">
    <source>
        <dbReference type="SAM" id="Phobius"/>
    </source>
</evidence>
<protein>
    <submittedName>
        <fullName evidence="8">Hemolysin III</fullName>
    </submittedName>
</protein>
<feature type="transmembrane region" description="Helical" evidence="7">
    <location>
        <begin position="90"/>
        <end position="123"/>
    </location>
</feature>
<dbReference type="GO" id="GO:0046872">
    <property type="term" value="F:metal ion binding"/>
    <property type="evidence" value="ECO:0007669"/>
    <property type="project" value="UniProtKB-KW"/>
</dbReference>
<feature type="transmembrane region" description="Helical" evidence="7">
    <location>
        <begin position="20"/>
        <end position="39"/>
    </location>
</feature>
<reference evidence="8 9" key="1">
    <citation type="submission" date="2016-10" db="EMBL/GenBank/DDBJ databases">
        <authorList>
            <person name="de Groot N.N."/>
        </authorList>
    </citation>
    <scope>NUCLEOTIDE SEQUENCE [LARGE SCALE GENOMIC DNA]</scope>
    <source>
        <strain evidence="8 9">DSM 27630</strain>
    </source>
</reference>
<dbReference type="InterPro" id="IPR004254">
    <property type="entry name" value="AdipoR/HlyIII-related"/>
</dbReference>
<feature type="binding site" evidence="6">
    <location>
        <position position="71"/>
    </location>
    <ligand>
        <name>Zn(2+)</name>
        <dbReference type="ChEBI" id="CHEBI:29105"/>
    </ligand>
</feature>
<accession>A0A1I3BM55</accession>
<evidence type="ECO:0000256" key="1">
    <source>
        <dbReference type="ARBA" id="ARBA00004127"/>
    </source>
</evidence>
<dbReference type="GO" id="GO:0016020">
    <property type="term" value="C:membrane"/>
    <property type="evidence" value="ECO:0007669"/>
    <property type="project" value="InterPro"/>
</dbReference>
<feature type="transmembrane region" description="Helical" evidence="7">
    <location>
        <begin position="167"/>
        <end position="186"/>
    </location>
</feature>
<gene>
    <name evidence="8" type="ORF">SAMN04489868_10796</name>
</gene>
<dbReference type="RefSeq" id="WP_047390792.1">
    <property type="nucleotide sequence ID" value="NZ_FOQE01000007.1"/>
</dbReference>
<keyword evidence="3 7" id="KW-0812">Transmembrane</keyword>
<feature type="transmembrane region" description="Helical" evidence="7">
    <location>
        <begin position="51"/>
        <end position="70"/>
    </location>
</feature>
<comment type="subcellular location">
    <subcellularLocation>
        <location evidence="1">Endomembrane system</location>
        <topology evidence="1">Multi-pass membrane protein</topology>
    </subcellularLocation>
</comment>
<dbReference type="PANTHER" id="PTHR20855">
    <property type="entry name" value="ADIPOR/PROGESTIN RECEPTOR-RELATED"/>
    <property type="match status" value="1"/>
</dbReference>
<keyword evidence="5 7" id="KW-0472">Membrane</keyword>
<keyword evidence="6" id="KW-0479">Metal-binding</keyword>
<proteinExistence type="inferred from homology"/>
<feature type="transmembrane region" description="Helical" evidence="7">
    <location>
        <begin position="135"/>
        <end position="155"/>
    </location>
</feature>
<evidence type="ECO:0000256" key="4">
    <source>
        <dbReference type="ARBA" id="ARBA00022989"/>
    </source>
</evidence>
<dbReference type="GO" id="GO:0140911">
    <property type="term" value="F:pore-forming activity"/>
    <property type="evidence" value="ECO:0007669"/>
    <property type="project" value="InterPro"/>
</dbReference>
<dbReference type="GO" id="GO:0012505">
    <property type="term" value="C:endomembrane system"/>
    <property type="evidence" value="ECO:0007669"/>
    <property type="project" value="UniProtKB-SubCell"/>
</dbReference>
<dbReference type="EMBL" id="FOQE01000007">
    <property type="protein sequence ID" value="SFH63186.1"/>
    <property type="molecule type" value="Genomic_DNA"/>
</dbReference>